<accession>A0A508AFW2</accession>
<feature type="chain" id="PRO_5021397550" evidence="1">
    <location>
        <begin position="24"/>
        <end position="174"/>
    </location>
</feature>
<feature type="signal peptide" evidence="1">
    <location>
        <begin position="1"/>
        <end position="23"/>
    </location>
</feature>
<gene>
    <name evidence="2" type="ORF">FKV25_04870</name>
</gene>
<evidence type="ECO:0000256" key="1">
    <source>
        <dbReference type="SAM" id="SignalP"/>
    </source>
</evidence>
<dbReference type="AlphaFoldDB" id="A0A508AFW2"/>
<proteinExistence type="predicted"/>
<dbReference type="PIRSF" id="PIRSF014995">
    <property type="entry name" value="UCP014995"/>
    <property type="match status" value="1"/>
</dbReference>
<dbReference type="OrthoDB" id="195316at2"/>
<dbReference type="Pfam" id="PF10029">
    <property type="entry name" value="DUF2271"/>
    <property type="match status" value="1"/>
</dbReference>
<reference evidence="2 3" key="1">
    <citation type="submission" date="2019-06" db="EMBL/GenBank/DDBJ databases">
        <title>Lysobacter alkalisoli sp. nov. isolated from saline soil.</title>
        <authorList>
            <person name="Sun J.-Q."/>
            <person name="Xu L."/>
        </authorList>
    </citation>
    <scope>NUCLEOTIDE SEQUENCE [LARGE SCALE GENOMIC DNA]</scope>
    <source>
        <strain evidence="2 3">JCM 31130</strain>
    </source>
</reference>
<keyword evidence="1" id="KW-0732">Signal</keyword>
<comment type="caution">
    <text evidence="2">The sequence shown here is derived from an EMBL/GenBank/DDBJ whole genome shotgun (WGS) entry which is preliminary data.</text>
</comment>
<name>A0A508AFW2_9GAMM</name>
<evidence type="ECO:0000313" key="2">
    <source>
        <dbReference type="EMBL" id="TQD48277.1"/>
    </source>
</evidence>
<sequence>MKPSRTALLLLLLAPLVATTATAADMDIRLEIPRLNVAEYHRPYVAVWVERADNSVAANLAVWYDVDMRDGEGTKWLKDMRQWWRRSGRTLQMPIDGVSGATRPVGQHQLSFKGGQAPLADLAPGDYTLVVEAAREVGGREVVSIPFSWPVRAPARKQASGSSELGAVTLSLKP</sequence>
<protein>
    <submittedName>
        <fullName evidence="2">DUF2271 domain-containing protein</fullName>
    </submittedName>
</protein>
<dbReference type="EMBL" id="VICE01000048">
    <property type="protein sequence ID" value="TQD48277.1"/>
    <property type="molecule type" value="Genomic_DNA"/>
</dbReference>
<keyword evidence="3" id="KW-1185">Reference proteome</keyword>
<evidence type="ECO:0000313" key="3">
    <source>
        <dbReference type="Proteomes" id="UP000318212"/>
    </source>
</evidence>
<dbReference type="RefSeq" id="WP_141517678.1">
    <property type="nucleotide sequence ID" value="NZ_VICE01000048.1"/>
</dbReference>
<organism evidence="2 3">
    <name type="scientific">Marilutibacter aestuarii</name>
    <dbReference type="NCBI Taxonomy" id="1706195"/>
    <lineage>
        <taxon>Bacteria</taxon>
        <taxon>Pseudomonadati</taxon>
        <taxon>Pseudomonadota</taxon>
        <taxon>Gammaproteobacteria</taxon>
        <taxon>Lysobacterales</taxon>
        <taxon>Lysobacteraceae</taxon>
        <taxon>Marilutibacter</taxon>
    </lineage>
</organism>
<dbReference type="Proteomes" id="UP000318212">
    <property type="component" value="Unassembled WGS sequence"/>
</dbReference>
<dbReference type="InterPro" id="IPR014469">
    <property type="entry name" value="DUF2271"/>
</dbReference>